<keyword evidence="3" id="KW-1003">Cell membrane</keyword>
<feature type="transmembrane region" description="Helical" evidence="8">
    <location>
        <begin position="97"/>
        <end position="117"/>
    </location>
</feature>
<evidence type="ECO:0000256" key="1">
    <source>
        <dbReference type="ARBA" id="ARBA00004429"/>
    </source>
</evidence>
<evidence type="ECO:0000256" key="8">
    <source>
        <dbReference type="SAM" id="Phobius"/>
    </source>
</evidence>
<keyword evidence="6 8" id="KW-1133">Transmembrane helix</keyword>
<keyword evidence="10" id="KW-1185">Reference proteome</keyword>
<dbReference type="Proteomes" id="UP000184139">
    <property type="component" value="Unassembled WGS sequence"/>
</dbReference>
<dbReference type="GO" id="GO:0003333">
    <property type="term" value="P:amino acid transmembrane transport"/>
    <property type="evidence" value="ECO:0007669"/>
    <property type="project" value="InterPro"/>
</dbReference>
<feature type="transmembrane region" description="Helical" evidence="8">
    <location>
        <begin position="411"/>
        <end position="432"/>
    </location>
</feature>
<dbReference type="EMBL" id="FQXS01000002">
    <property type="protein sequence ID" value="SHH47579.1"/>
    <property type="molecule type" value="Genomic_DNA"/>
</dbReference>
<dbReference type="Pfam" id="PF03222">
    <property type="entry name" value="Trp_Tyr_perm"/>
    <property type="match status" value="1"/>
</dbReference>
<feature type="transmembrane region" description="Helical" evidence="8">
    <location>
        <begin position="246"/>
        <end position="269"/>
    </location>
</feature>
<dbReference type="OrthoDB" id="1673656at2"/>
<feature type="transmembrane region" description="Helical" evidence="8">
    <location>
        <begin position="301"/>
        <end position="321"/>
    </location>
</feature>
<keyword evidence="5 8" id="KW-0812">Transmembrane</keyword>
<sequence length="438" mass="47077">MSVTKRDDAPDPASPFNEWGWILTMFGTAVGAGILYLPVQAGSTGIWALAVLSLLLLPLIYYSHKNVVTIVLAGGSDANYARVLAGGCGRFFSEGLVALYFLTFFVLLYSYLLGLSANMTDFLDKMGVPAVGWLTGGRLNLLIVGAFAALHLIGEKAILRVMSAISSVLIVLLFGISVYLIPFWDPTPYLGTPSPLHFVDDLLLILPILTLSFLFFPALSSMVAAYRNSTATTGEPAQDTARLNLIVLKTTLLLLLFVLFFVFSCLLSLSPQAFADAAKHNLNCLALLGDRAGINPVVAEVGPVLGLGALITSFIGVFFAVRESALQLVQRGLSLAGSTTVDRSSAVQSRRQSTTVQLVLFASLWLLSLVNPSVMSLFGLVISPLVAIFIFIMPVVVLARTHGLRMLLRPSSILVLMTGLLVLFSFELGTVIKNHFGF</sequence>
<feature type="transmembrane region" description="Helical" evidence="8">
    <location>
        <begin position="353"/>
        <end position="371"/>
    </location>
</feature>
<feature type="transmembrane region" description="Helical" evidence="8">
    <location>
        <begin position="377"/>
        <end position="399"/>
    </location>
</feature>
<feature type="transmembrane region" description="Helical" evidence="8">
    <location>
        <begin position="20"/>
        <end position="37"/>
    </location>
</feature>
<gene>
    <name evidence="9" type="ORF">SAMN02745124_00680</name>
</gene>
<keyword evidence="4" id="KW-0997">Cell inner membrane</keyword>
<evidence type="ECO:0000256" key="2">
    <source>
        <dbReference type="ARBA" id="ARBA00022448"/>
    </source>
</evidence>
<dbReference type="InterPro" id="IPR018227">
    <property type="entry name" value="Amino_acid_transport_2"/>
</dbReference>
<evidence type="ECO:0000256" key="5">
    <source>
        <dbReference type="ARBA" id="ARBA00022692"/>
    </source>
</evidence>
<reference evidence="9 10" key="1">
    <citation type="submission" date="2016-11" db="EMBL/GenBank/DDBJ databases">
        <authorList>
            <person name="Jaros S."/>
            <person name="Januszkiewicz K."/>
            <person name="Wedrychowicz H."/>
        </authorList>
    </citation>
    <scope>NUCLEOTIDE SEQUENCE [LARGE SCALE GENOMIC DNA]</scope>
    <source>
        <strain evidence="9 10">DSM 9705</strain>
    </source>
</reference>
<protein>
    <submittedName>
        <fullName evidence="9">Serine transporter</fullName>
    </submittedName>
</protein>
<accession>A0A1M5TA23</accession>
<dbReference type="PANTHER" id="PTHR35334">
    <property type="entry name" value="SERINE TRANSPORTER"/>
    <property type="match status" value="1"/>
</dbReference>
<evidence type="ECO:0000313" key="9">
    <source>
        <dbReference type="EMBL" id="SHH47579.1"/>
    </source>
</evidence>
<dbReference type="RefSeq" id="WP_073373406.1">
    <property type="nucleotide sequence ID" value="NZ_FQXS01000002.1"/>
</dbReference>
<evidence type="ECO:0000256" key="3">
    <source>
        <dbReference type="ARBA" id="ARBA00022475"/>
    </source>
</evidence>
<dbReference type="AlphaFoldDB" id="A0A1M5TA23"/>
<keyword evidence="7 8" id="KW-0472">Membrane</keyword>
<dbReference type="PANTHER" id="PTHR35334:SF5">
    <property type="entry name" value="INNER MEMBRANE TRANSPORT PROTEIN YHJV"/>
    <property type="match status" value="1"/>
</dbReference>
<name>A0A1M5TA23_9BACT</name>
<feature type="transmembrane region" description="Helical" evidence="8">
    <location>
        <begin position="161"/>
        <end position="184"/>
    </location>
</feature>
<evidence type="ECO:0000256" key="7">
    <source>
        <dbReference type="ARBA" id="ARBA00023136"/>
    </source>
</evidence>
<dbReference type="STRING" id="1121409.SAMN02745124_00680"/>
<dbReference type="GO" id="GO:0005886">
    <property type="term" value="C:plasma membrane"/>
    <property type="evidence" value="ECO:0007669"/>
    <property type="project" value="UniProtKB-SubCell"/>
</dbReference>
<feature type="transmembrane region" description="Helical" evidence="8">
    <location>
        <begin position="204"/>
        <end position="226"/>
    </location>
</feature>
<proteinExistence type="predicted"/>
<evidence type="ECO:0000313" key="10">
    <source>
        <dbReference type="Proteomes" id="UP000184139"/>
    </source>
</evidence>
<evidence type="ECO:0000256" key="6">
    <source>
        <dbReference type="ARBA" id="ARBA00022989"/>
    </source>
</evidence>
<feature type="transmembrane region" description="Helical" evidence="8">
    <location>
        <begin position="137"/>
        <end position="154"/>
    </location>
</feature>
<organism evidence="9 10">
    <name type="scientific">Desulfofustis glycolicus DSM 9705</name>
    <dbReference type="NCBI Taxonomy" id="1121409"/>
    <lineage>
        <taxon>Bacteria</taxon>
        <taxon>Pseudomonadati</taxon>
        <taxon>Thermodesulfobacteriota</taxon>
        <taxon>Desulfobulbia</taxon>
        <taxon>Desulfobulbales</taxon>
        <taxon>Desulfocapsaceae</taxon>
        <taxon>Desulfofustis</taxon>
    </lineage>
</organism>
<keyword evidence="2" id="KW-0813">Transport</keyword>
<feature type="transmembrane region" description="Helical" evidence="8">
    <location>
        <begin position="44"/>
        <end position="61"/>
    </location>
</feature>
<evidence type="ECO:0000256" key="4">
    <source>
        <dbReference type="ARBA" id="ARBA00022519"/>
    </source>
</evidence>
<comment type="subcellular location">
    <subcellularLocation>
        <location evidence="1">Cell inner membrane</location>
        <topology evidence="1">Multi-pass membrane protein</topology>
    </subcellularLocation>
</comment>